<dbReference type="Pfam" id="PF01435">
    <property type="entry name" value="Peptidase_M48"/>
    <property type="match status" value="1"/>
</dbReference>
<feature type="transmembrane region" description="Helical" evidence="12">
    <location>
        <begin position="64"/>
        <end position="87"/>
    </location>
</feature>
<comment type="cofactor">
    <cofactor evidence="11">
        <name>Zn(2+)</name>
        <dbReference type="ChEBI" id="CHEBI:29105"/>
    </cofactor>
    <text evidence="11">Binds 1 zinc ion per subunit.</text>
</comment>
<evidence type="ECO:0000256" key="8">
    <source>
        <dbReference type="ARBA" id="ARBA00022989"/>
    </source>
</evidence>
<evidence type="ECO:0000256" key="3">
    <source>
        <dbReference type="ARBA" id="ARBA00022670"/>
    </source>
</evidence>
<keyword evidence="10 12" id="KW-0472">Membrane</keyword>
<dbReference type="RefSeq" id="WP_344026692.1">
    <property type="nucleotide sequence ID" value="NZ_BAAABX010000048.1"/>
</dbReference>
<protein>
    <recommendedName>
        <fullName evidence="13">Peptidase M48 domain-containing protein</fullName>
    </recommendedName>
</protein>
<evidence type="ECO:0000256" key="1">
    <source>
        <dbReference type="ARBA" id="ARBA00004651"/>
    </source>
</evidence>
<evidence type="ECO:0000256" key="7">
    <source>
        <dbReference type="ARBA" id="ARBA00022833"/>
    </source>
</evidence>
<dbReference type="InterPro" id="IPR001915">
    <property type="entry name" value="Peptidase_M48"/>
</dbReference>
<feature type="domain" description="Peptidase M48" evidence="13">
    <location>
        <begin position="130"/>
        <end position="369"/>
    </location>
</feature>
<evidence type="ECO:0000256" key="6">
    <source>
        <dbReference type="ARBA" id="ARBA00022801"/>
    </source>
</evidence>
<accession>A0ABN0YXD4</accession>
<evidence type="ECO:0000256" key="9">
    <source>
        <dbReference type="ARBA" id="ARBA00023049"/>
    </source>
</evidence>
<proteinExistence type="inferred from homology"/>
<evidence type="ECO:0000256" key="11">
    <source>
        <dbReference type="RuleBase" id="RU003983"/>
    </source>
</evidence>
<keyword evidence="9 11" id="KW-0482">Metalloprotease</keyword>
<dbReference type="CDD" id="cd07328">
    <property type="entry name" value="M48_Ste24p_like"/>
    <property type="match status" value="1"/>
</dbReference>
<evidence type="ECO:0000259" key="13">
    <source>
        <dbReference type="Pfam" id="PF01435"/>
    </source>
</evidence>
<keyword evidence="4 12" id="KW-0812">Transmembrane</keyword>
<comment type="subcellular location">
    <subcellularLocation>
        <location evidence="1">Cell membrane</location>
        <topology evidence="1">Multi-pass membrane protein</topology>
    </subcellularLocation>
</comment>
<gene>
    <name evidence="14" type="ORF">GCM10010357_42220</name>
</gene>
<evidence type="ECO:0000256" key="4">
    <source>
        <dbReference type="ARBA" id="ARBA00022692"/>
    </source>
</evidence>
<comment type="caution">
    <text evidence="14">The sequence shown here is derived from an EMBL/GenBank/DDBJ whole genome shotgun (WGS) entry which is preliminary data.</text>
</comment>
<keyword evidence="2" id="KW-1003">Cell membrane</keyword>
<dbReference type="InterPro" id="IPR050083">
    <property type="entry name" value="HtpX_protease"/>
</dbReference>
<evidence type="ECO:0000256" key="10">
    <source>
        <dbReference type="ARBA" id="ARBA00023136"/>
    </source>
</evidence>
<keyword evidence="15" id="KW-1185">Reference proteome</keyword>
<keyword evidence="7 11" id="KW-0862">Zinc</keyword>
<sequence>MISTDNRFTAWCAACDWNVDPARPEEDGGRLERARRGLARRHGEQLLAEVMSGRALRPRRDASAVLAHAIALVVHGMTVALLVAGIWCLVAGWGGAGMVLGPLFLVLAWALRPRLNRLPKDAPVLRRADAPELYALVDEVARAVGTGGVDVIVIDTDVNASAATYGVRGRRLLVLGLPLWEALTPQQRIAVLGHELGHFCNGDIRHGLVTGTAYRSLATWHYLLAPIERPSLPELAVNLLFFVPRLLVQGLLALLDQLTLRATQRGEYLADSSAARVGSTEAAVGLLDRLLATGSVVTTLRREASAARAVRSGDRRPDDRADGLWDRLAAHVESIPGHEYERLRRAGALRGHAVDSTHPPTHLRREHLLSGAPVPAAVVADDERERRIAAELAGPRGALARRIARDGFGG</sequence>
<dbReference type="Gene3D" id="3.30.2010.10">
    <property type="entry name" value="Metalloproteases ('zincins'), catalytic domain"/>
    <property type="match status" value="1"/>
</dbReference>
<keyword evidence="3 11" id="KW-0645">Protease</keyword>
<comment type="similarity">
    <text evidence="11">Belongs to the peptidase M48 family.</text>
</comment>
<evidence type="ECO:0000313" key="15">
    <source>
        <dbReference type="Proteomes" id="UP001500879"/>
    </source>
</evidence>
<evidence type="ECO:0000256" key="2">
    <source>
        <dbReference type="ARBA" id="ARBA00022475"/>
    </source>
</evidence>
<keyword evidence="6 11" id="KW-0378">Hydrolase</keyword>
<dbReference type="PANTHER" id="PTHR43221:SF1">
    <property type="entry name" value="PROTEASE HTPX"/>
    <property type="match status" value="1"/>
</dbReference>
<dbReference type="PANTHER" id="PTHR43221">
    <property type="entry name" value="PROTEASE HTPX"/>
    <property type="match status" value="1"/>
</dbReference>
<evidence type="ECO:0000256" key="5">
    <source>
        <dbReference type="ARBA" id="ARBA00022723"/>
    </source>
</evidence>
<dbReference type="Proteomes" id="UP001500879">
    <property type="component" value="Unassembled WGS sequence"/>
</dbReference>
<keyword evidence="8 12" id="KW-1133">Transmembrane helix</keyword>
<evidence type="ECO:0000313" key="14">
    <source>
        <dbReference type="EMBL" id="GAA0416377.1"/>
    </source>
</evidence>
<organism evidence="14 15">
    <name type="scientific">Streptomyces luteireticuli</name>
    <dbReference type="NCBI Taxonomy" id="173858"/>
    <lineage>
        <taxon>Bacteria</taxon>
        <taxon>Bacillati</taxon>
        <taxon>Actinomycetota</taxon>
        <taxon>Actinomycetes</taxon>
        <taxon>Kitasatosporales</taxon>
        <taxon>Streptomycetaceae</taxon>
        <taxon>Streptomyces</taxon>
    </lineage>
</organism>
<keyword evidence="5" id="KW-0479">Metal-binding</keyword>
<feature type="transmembrane region" description="Helical" evidence="12">
    <location>
        <begin position="93"/>
        <end position="111"/>
    </location>
</feature>
<reference evidence="14 15" key="1">
    <citation type="journal article" date="2019" name="Int. J. Syst. Evol. Microbiol.">
        <title>The Global Catalogue of Microorganisms (GCM) 10K type strain sequencing project: providing services to taxonomists for standard genome sequencing and annotation.</title>
        <authorList>
            <consortium name="The Broad Institute Genomics Platform"/>
            <consortium name="The Broad Institute Genome Sequencing Center for Infectious Disease"/>
            <person name="Wu L."/>
            <person name="Ma J."/>
        </authorList>
    </citation>
    <scope>NUCLEOTIDE SEQUENCE [LARGE SCALE GENOMIC DNA]</scope>
    <source>
        <strain evidence="14 15">JCM 4788</strain>
    </source>
</reference>
<name>A0ABN0YXD4_9ACTN</name>
<dbReference type="EMBL" id="BAAABX010000048">
    <property type="protein sequence ID" value="GAA0416377.1"/>
    <property type="molecule type" value="Genomic_DNA"/>
</dbReference>
<evidence type="ECO:0000256" key="12">
    <source>
        <dbReference type="SAM" id="Phobius"/>
    </source>
</evidence>